<organism evidence="7">
    <name type="scientific">bioreactor metagenome</name>
    <dbReference type="NCBI Taxonomy" id="1076179"/>
    <lineage>
        <taxon>unclassified sequences</taxon>
        <taxon>metagenomes</taxon>
        <taxon>ecological metagenomes</taxon>
    </lineage>
</organism>
<dbReference type="SUPFAM" id="SSF55653">
    <property type="entry name" value="Ribosomal protein L9 C-domain"/>
    <property type="match status" value="1"/>
</dbReference>
<gene>
    <name evidence="7" type="primary">rplI_37</name>
    <name evidence="7" type="ORF">SDC9_115649</name>
</gene>
<dbReference type="InterPro" id="IPR036791">
    <property type="entry name" value="Ribosomal_bL9_C_sf"/>
</dbReference>
<evidence type="ECO:0000256" key="4">
    <source>
        <dbReference type="ARBA" id="ARBA00022980"/>
    </source>
</evidence>
<sequence>MKVLLIKDVYKLGHSGDVKKVADGFGRNFLLPQGLAVLATPGALKSVEKIRAKAAVTRAVLNKEMGGLAEQIEGLELVFTSKAGETGKLYGSITGQMIVEAINKKLGTQIDRHQIEVEPVRVLGEHTAHVRLTIDLTPKVKVMVYREGEAPVVKEPVKAAPVVEAPVAEAPVAEVAAEEVAPAAESEEKAE</sequence>
<proteinExistence type="inferred from homology"/>
<dbReference type="Pfam" id="PF01281">
    <property type="entry name" value="Ribosomal_L9_N"/>
    <property type="match status" value="1"/>
</dbReference>
<feature type="domain" description="Ribosomal protein L9" evidence="6">
    <location>
        <begin position="13"/>
        <end position="40"/>
    </location>
</feature>
<keyword evidence="4 7" id="KW-0689">Ribosomal protein</keyword>
<dbReference type="Gene3D" id="3.10.430.100">
    <property type="entry name" value="Ribosomal protein L9, C-terminal domain"/>
    <property type="match status" value="1"/>
</dbReference>
<accession>A0A645BTR1</accession>
<evidence type="ECO:0000256" key="5">
    <source>
        <dbReference type="ARBA" id="ARBA00023274"/>
    </source>
</evidence>
<dbReference type="PROSITE" id="PS00651">
    <property type="entry name" value="RIBOSOMAL_L9"/>
    <property type="match status" value="1"/>
</dbReference>
<evidence type="ECO:0000256" key="2">
    <source>
        <dbReference type="ARBA" id="ARBA00022730"/>
    </source>
</evidence>
<dbReference type="GO" id="GO:1990904">
    <property type="term" value="C:ribonucleoprotein complex"/>
    <property type="evidence" value="ECO:0007669"/>
    <property type="project" value="UniProtKB-KW"/>
</dbReference>
<evidence type="ECO:0000256" key="3">
    <source>
        <dbReference type="ARBA" id="ARBA00022884"/>
    </source>
</evidence>
<dbReference type="AlphaFoldDB" id="A0A645BTR1"/>
<dbReference type="GO" id="GO:0006412">
    <property type="term" value="P:translation"/>
    <property type="evidence" value="ECO:0007669"/>
    <property type="project" value="InterPro"/>
</dbReference>
<dbReference type="GO" id="GO:0005840">
    <property type="term" value="C:ribosome"/>
    <property type="evidence" value="ECO:0007669"/>
    <property type="project" value="UniProtKB-KW"/>
</dbReference>
<keyword evidence="3" id="KW-0694">RNA-binding</keyword>
<protein>
    <submittedName>
        <fullName evidence="7">50S ribosomal protein L9</fullName>
    </submittedName>
</protein>
<dbReference type="InterPro" id="IPR000244">
    <property type="entry name" value="Ribosomal_bL9"/>
</dbReference>
<name>A0A645BTR1_9ZZZZ</name>
<dbReference type="GO" id="GO:0003735">
    <property type="term" value="F:structural constituent of ribosome"/>
    <property type="evidence" value="ECO:0007669"/>
    <property type="project" value="InterPro"/>
</dbReference>
<dbReference type="InterPro" id="IPR020594">
    <property type="entry name" value="Ribosomal_bL9_bac/chp"/>
</dbReference>
<dbReference type="InterPro" id="IPR036935">
    <property type="entry name" value="Ribosomal_bL9_N_sf"/>
</dbReference>
<comment type="caution">
    <text evidence="7">The sequence shown here is derived from an EMBL/GenBank/DDBJ whole genome shotgun (WGS) entry which is preliminary data.</text>
</comment>
<evidence type="ECO:0000256" key="1">
    <source>
        <dbReference type="ARBA" id="ARBA00010605"/>
    </source>
</evidence>
<dbReference type="Gene3D" id="3.40.5.10">
    <property type="entry name" value="Ribosomal protein L9, N-terminal domain"/>
    <property type="match status" value="1"/>
</dbReference>
<dbReference type="EMBL" id="VSSQ01022417">
    <property type="protein sequence ID" value="MPM68715.1"/>
    <property type="molecule type" value="Genomic_DNA"/>
</dbReference>
<dbReference type="GO" id="GO:0019843">
    <property type="term" value="F:rRNA binding"/>
    <property type="evidence" value="ECO:0007669"/>
    <property type="project" value="UniProtKB-KW"/>
</dbReference>
<dbReference type="SUPFAM" id="SSF55658">
    <property type="entry name" value="L9 N-domain-like"/>
    <property type="match status" value="1"/>
</dbReference>
<dbReference type="Pfam" id="PF03948">
    <property type="entry name" value="Ribosomal_L9_C"/>
    <property type="match status" value="1"/>
</dbReference>
<dbReference type="PANTHER" id="PTHR21368">
    <property type="entry name" value="50S RIBOSOMAL PROTEIN L9"/>
    <property type="match status" value="1"/>
</dbReference>
<keyword evidence="2" id="KW-0699">rRNA-binding</keyword>
<evidence type="ECO:0000313" key="7">
    <source>
        <dbReference type="EMBL" id="MPM68715.1"/>
    </source>
</evidence>
<reference evidence="7" key="1">
    <citation type="submission" date="2019-08" db="EMBL/GenBank/DDBJ databases">
        <authorList>
            <person name="Kucharzyk K."/>
            <person name="Murdoch R.W."/>
            <person name="Higgins S."/>
            <person name="Loffler F."/>
        </authorList>
    </citation>
    <scope>NUCLEOTIDE SEQUENCE</scope>
</reference>
<dbReference type="InterPro" id="IPR009027">
    <property type="entry name" value="Ribosomal_bL9/RNase_H1_N"/>
</dbReference>
<dbReference type="InterPro" id="IPR020069">
    <property type="entry name" value="Ribosomal_bL9_C"/>
</dbReference>
<dbReference type="HAMAP" id="MF_00503">
    <property type="entry name" value="Ribosomal_bL9"/>
    <property type="match status" value="1"/>
</dbReference>
<keyword evidence="5" id="KW-0687">Ribonucleoprotein</keyword>
<comment type="similarity">
    <text evidence="1">Belongs to the bacterial ribosomal protein bL9 family.</text>
</comment>
<evidence type="ECO:0000259" key="6">
    <source>
        <dbReference type="PROSITE" id="PS00651"/>
    </source>
</evidence>
<dbReference type="InterPro" id="IPR020070">
    <property type="entry name" value="Ribosomal_bL9_N"/>
</dbReference>
<dbReference type="NCBIfam" id="TIGR00158">
    <property type="entry name" value="L9"/>
    <property type="match status" value="1"/>
</dbReference>